<proteinExistence type="predicted"/>
<reference evidence="1" key="1">
    <citation type="submission" date="2021-03" db="EMBL/GenBank/DDBJ databases">
        <authorList>
            <consortium name="Genoscope - CEA"/>
            <person name="William W."/>
        </authorList>
    </citation>
    <scope>NUCLEOTIDE SEQUENCE</scope>
    <source>
        <strain evidence="1">Doubled-haploid Pahang</strain>
    </source>
</reference>
<sequence>MYFAVNSLLYVHFIWMEYSGWKTCAMLHAASLVNGGKTINYPPMQRAPLMKGGPHVRVLMSQFATID</sequence>
<evidence type="ECO:0000313" key="3">
    <source>
        <dbReference type="Proteomes" id="UP000012960"/>
    </source>
</evidence>
<reference evidence="2" key="2">
    <citation type="submission" date="2021-05" db="UniProtKB">
        <authorList>
            <consortium name="EnsemblPlants"/>
        </authorList>
    </citation>
    <scope>IDENTIFICATION</scope>
    <source>
        <strain evidence="2">subsp. malaccensis</strain>
    </source>
</reference>
<protein>
    <submittedName>
        <fullName evidence="1">(wild Malaysian banana) hypothetical protein</fullName>
    </submittedName>
</protein>
<evidence type="ECO:0000313" key="2">
    <source>
        <dbReference type="EnsemblPlants" id="Ma08_p09330.1"/>
    </source>
</evidence>
<organism evidence="2 3">
    <name type="scientific">Musa acuminata subsp. malaccensis</name>
    <name type="common">Wild banana</name>
    <name type="synonym">Musa malaccensis</name>
    <dbReference type="NCBI Taxonomy" id="214687"/>
    <lineage>
        <taxon>Eukaryota</taxon>
        <taxon>Viridiplantae</taxon>
        <taxon>Streptophyta</taxon>
        <taxon>Embryophyta</taxon>
        <taxon>Tracheophyta</taxon>
        <taxon>Spermatophyta</taxon>
        <taxon>Magnoliopsida</taxon>
        <taxon>Liliopsida</taxon>
        <taxon>Zingiberales</taxon>
        <taxon>Musaceae</taxon>
        <taxon>Musa</taxon>
    </lineage>
</organism>
<gene>
    <name evidence="1" type="ORF">GSMUA_342920.1</name>
</gene>
<dbReference type="EMBL" id="HG996472">
    <property type="protein sequence ID" value="CAG1831038.1"/>
    <property type="molecule type" value="Genomic_DNA"/>
</dbReference>
<dbReference type="AlphaFoldDB" id="A0A804K4M7"/>
<accession>A0A804K4M7</accession>
<keyword evidence="3" id="KW-1185">Reference proteome</keyword>
<name>A0A804K4M7_MUSAM</name>
<dbReference type="Gramene" id="Ma08_t09330.1">
    <property type="protein sequence ID" value="Ma08_p09330.1"/>
    <property type="gene ID" value="Ma08_g09330"/>
</dbReference>
<dbReference type="Proteomes" id="UP000012960">
    <property type="component" value="Unplaced"/>
</dbReference>
<dbReference type="EnsemblPlants" id="Ma08_t09330.1">
    <property type="protein sequence ID" value="Ma08_p09330.1"/>
    <property type="gene ID" value="Ma08_g09330"/>
</dbReference>
<evidence type="ECO:0000313" key="1">
    <source>
        <dbReference type="EMBL" id="CAG1831038.1"/>
    </source>
</evidence>
<dbReference type="InParanoid" id="A0A804K4M7"/>